<dbReference type="GO" id="GO:0003899">
    <property type="term" value="F:DNA-directed RNA polymerase activity"/>
    <property type="evidence" value="ECO:0007669"/>
    <property type="project" value="UniProtKB-UniRule"/>
</dbReference>
<keyword evidence="2 12" id="KW-0639">Primosome</keyword>
<feature type="zinc finger region" description="CHC2-type" evidence="12 14">
    <location>
        <begin position="38"/>
        <end position="62"/>
    </location>
</feature>
<sequence>MRIPDETLAAIRASLDIVEVVGAYVPLKQRGSNYFGLCPFHQEKTPSFSVNPKLGIFKCFGCGAGGDVFAFIQQIEGVSFVEAVRLLAERAGIPLPQSEEAGEDEREPLFQALRFAARFYFTQLTHETSGKLARAYLKSRGVRPATAQRFGLGYAPKAWDALATAAVASGFRLGVFEQAGLVLPRRERGGFYDRFRHRLMFPIFSHVGKVVGFAGRLLEPDPEQPKYINSPETPVYQKGRVLYGLYQARHAIRKLEEAILVEGYTDVIALHQAGIEHTVATSGTALTLEQVRLLARYAKRILLLYDADPAGEQAALRSIDLCLAQGLPVYVVVLPAGEDPDSFVHQNSSEALQEYLERYRLDFISFRHQLARRQGMLDTPEGEAQLAREIVQSIARFPDPLLRETYLRRASEVLRLPEVRLFELLRVLSSTSLPSSSPPRIPSAPTSPPQPSQSLLPSEKLLLRLMLQEGRSMVAFVLGHMALAEFTEGPPRQLAARLLEQYEAGEPIDARPFLEGRYGAELQQVATDVMMDPYEPSEGWKRRGILVPRISDQAFEIAADAIVRLKLQRIDTVIHQLQQEQLRSQHDEARLREIMQQLITLQRLRQEISHRTFLNPDLLS</sequence>
<dbReference type="PANTHER" id="PTHR30313:SF2">
    <property type="entry name" value="DNA PRIMASE"/>
    <property type="match status" value="1"/>
</dbReference>
<keyword evidence="6 12" id="KW-0479">Metal-binding</keyword>
<dbReference type="PIRSF" id="PIRSF002811">
    <property type="entry name" value="DnaG"/>
    <property type="match status" value="1"/>
</dbReference>
<dbReference type="Pfam" id="PF10410">
    <property type="entry name" value="DnaB_bind"/>
    <property type="match status" value="1"/>
</dbReference>
<dbReference type="FunFam" id="3.40.1360.10:FF:000002">
    <property type="entry name" value="DNA primase"/>
    <property type="match status" value="1"/>
</dbReference>
<feature type="region of interest" description="Disordered" evidence="15">
    <location>
        <begin position="431"/>
        <end position="455"/>
    </location>
</feature>
<dbReference type="Pfam" id="PF01807">
    <property type="entry name" value="Zn_ribbon_DnaG"/>
    <property type="match status" value="1"/>
</dbReference>
<evidence type="ECO:0000256" key="8">
    <source>
        <dbReference type="ARBA" id="ARBA00022833"/>
    </source>
</evidence>
<keyword evidence="11 12" id="KW-0804">Transcription</keyword>
<evidence type="ECO:0000256" key="5">
    <source>
        <dbReference type="ARBA" id="ARBA00022705"/>
    </source>
</evidence>
<dbReference type="InterPro" id="IPR006295">
    <property type="entry name" value="DNA_primase_DnaG"/>
</dbReference>
<dbReference type="GO" id="GO:1990077">
    <property type="term" value="C:primosome complex"/>
    <property type="evidence" value="ECO:0007669"/>
    <property type="project" value="UniProtKB-KW"/>
</dbReference>
<evidence type="ECO:0000256" key="7">
    <source>
        <dbReference type="ARBA" id="ARBA00022771"/>
    </source>
</evidence>
<comment type="catalytic activity">
    <reaction evidence="12">
        <text>ssDNA + n NTP = ssDNA/pppN(pN)n-1 hybrid + (n-1) diphosphate.</text>
        <dbReference type="EC" id="2.7.7.101"/>
    </reaction>
</comment>
<evidence type="ECO:0000256" key="11">
    <source>
        <dbReference type="ARBA" id="ARBA00023163"/>
    </source>
</evidence>
<comment type="function">
    <text evidence="12 13">RNA polymerase that catalyzes the synthesis of short RNA molecules used as primers for DNA polymerase during DNA replication.</text>
</comment>
<keyword evidence="5 12" id="KW-0235">DNA replication</keyword>
<dbReference type="GO" id="GO:0008270">
    <property type="term" value="F:zinc ion binding"/>
    <property type="evidence" value="ECO:0007669"/>
    <property type="project" value="UniProtKB-UniRule"/>
</dbReference>
<evidence type="ECO:0000313" key="17">
    <source>
        <dbReference type="EMBL" id="HER94932.1"/>
    </source>
</evidence>
<dbReference type="CDD" id="cd03364">
    <property type="entry name" value="TOPRIM_DnaG_primases"/>
    <property type="match status" value="1"/>
</dbReference>
<dbReference type="InterPro" id="IPR013264">
    <property type="entry name" value="DNAG_N"/>
</dbReference>
<dbReference type="InterPro" id="IPR034151">
    <property type="entry name" value="TOPRIM_DnaG_bac"/>
</dbReference>
<dbReference type="GO" id="GO:0005737">
    <property type="term" value="C:cytoplasm"/>
    <property type="evidence" value="ECO:0007669"/>
    <property type="project" value="TreeGrafter"/>
</dbReference>
<dbReference type="InterPro" id="IPR050219">
    <property type="entry name" value="DnaG_primase"/>
</dbReference>
<evidence type="ECO:0000256" key="15">
    <source>
        <dbReference type="SAM" id="MobiDB-lite"/>
    </source>
</evidence>
<dbReference type="FunFam" id="3.90.580.10:FF:000001">
    <property type="entry name" value="DNA primase"/>
    <property type="match status" value="1"/>
</dbReference>
<dbReference type="SUPFAM" id="SSF57783">
    <property type="entry name" value="Zinc beta-ribbon"/>
    <property type="match status" value="1"/>
</dbReference>
<keyword evidence="1 12" id="KW-0240">DNA-directed RNA polymerase</keyword>
<dbReference type="GO" id="GO:0006269">
    <property type="term" value="P:DNA replication, synthesis of primer"/>
    <property type="evidence" value="ECO:0007669"/>
    <property type="project" value="UniProtKB-UniRule"/>
</dbReference>
<dbReference type="PANTHER" id="PTHR30313">
    <property type="entry name" value="DNA PRIMASE"/>
    <property type="match status" value="1"/>
</dbReference>
<keyword evidence="9" id="KW-0460">Magnesium</keyword>
<evidence type="ECO:0000256" key="6">
    <source>
        <dbReference type="ARBA" id="ARBA00022723"/>
    </source>
</evidence>
<evidence type="ECO:0000256" key="14">
    <source>
        <dbReference type="PIRSR" id="PIRSR002811-1"/>
    </source>
</evidence>
<dbReference type="InterPro" id="IPR036977">
    <property type="entry name" value="DNA_primase_Znf_CHC2"/>
</dbReference>
<dbReference type="HAMAP" id="MF_00974">
    <property type="entry name" value="DNA_primase_DnaG"/>
    <property type="match status" value="1"/>
</dbReference>
<dbReference type="SMART" id="SM00493">
    <property type="entry name" value="TOPRIM"/>
    <property type="match status" value="1"/>
</dbReference>
<evidence type="ECO:0000256" key="2">
    <source>
        <dbReference type="ARBA" id="ARBA00022515"/>
    </source>
</evidence>
<feature type="compositionally biased region" description="Pro residues" evidence="15">
    <location>
        <begin position="436"/>
        <end position="451"/>
    </location>
</feature>
<dbReference type="Pfam" id="PF08275">
    <property type="entry name" value="DNAG_N"/>
    <property type="match status" value="1"/>
</dbReference>
<dbReference type="PROSITE" id="PS50880">
    <property type="entry name" value="TOPRIM"/>
    <property type="match status" value="1"/>
</dbReference>
<dbReference type="SMART" id="SM00400">
    <property type="entry name" value="ZnF_CHCC"/>
    <property type="match status" value="1"/>
</dbReference>
<dbReference type="GO" id="GO:0003677">
    <property type="term" value="F:DNA binding"/>
    <property type="evidence" value="ECO:0007669"/>
    <property type="project" value="UniProtKB-KW"/>
</dbReference>
<comment type="cofactor">
    <cofactor evidence="12 13 14">
        <name>Zn(2+)</name>
        <dbReference type="ChEBI" id="CHEBI:29105"/>
    </cofactor>
    <text evidence="12 13 14">Binds 1 zinc ion per monomer.</text>
</comment>
<organism evidence="17">
    <name type="scientific">Rhodothermus marinus</name>
    <name type="common">Rhodothermus obamensis</name>
    <dbReference type="NCBI Taxonomy" id="29549"/>
    <lineage>
        <taxon>Bacteria</taxon>
        <taxon>Pseudomonadati</taxon>
        <taxon>Rhodothermota</taxon>
        <taxon>Rhodothermia</taxon>
        <taxon>Rhodothermales</taxon>
        <taxon>Rhodothermaceae</taxon>
        <taxon>Rhodothermus</taxon>
    </lineage>
</organism>
<comment type="subunit">
    <text evidence="12">Monomer. Interacts with DnaB.</text>
</comment>
<evidence type="ECO:0000259" key="16">
    <source>
        <dbReference type="PROSITE" id="PS50880"/>
    </source>
</evidence>
<dbReference type="EC" id="2.7.7.101" evidence="12"/>
<dbReference type="InterPro" id="IPR016136">
    <property type="entry name" value="DNA_helicase_N/primase_C"/>
</dbReference>
<dbReference type="Pfam" id="PF13155">
    <property type="entry name" value="Toprim_2"/>
    <property type="match status" value="1"/>
</dbReference>
<comment type="domain">
    <text evidence="12">Contains an N-terminal zinc-binding domain, a central core domain that contains the primase activity, and a C-terminal DnaB-binding domain.</text>
</comment>
<keyword evidence="10 12" id="KW-0238">DNA-binding</keyword>
<gene>
    <name evidence="12 17" type="primary">dnaG</name>
    <name evidence="17" type="ORF">ENO59_00200</name>
</gene>
<name>A0A7V2AYE3_RHOMR</name>
<dbReference type="Gene3D" id="1.10.860.10">
    <property type="entry name" value="DNAb Helicase, Chain A"/>
    <property type="match status" value="1"/>
</dbReference>
<evidence type="ECO:0000256" key="4">
    <source>
        <dbReference type="ARBA" id="ARBA00022695"/>
    </source>
</evidence>
<evidence type="ECO:0000256" key="13">
    <source>
        <dbReference type="PIRNR" id="PIRNR002811"/>
    </source>
</evidence>
<reference evidence="17" key="1">
    <citation type="journal article" date="2020" name="mSystems">
        <title>Genome- and Community-Level Interaction Insights into Carbon Utilization and Element Cycling Functions of Hydrothermarchaeota in Hydrothermal Sediment.</title>
        <authorList>
            <person name="Zhou Z."/>
            <person name="Liu Y."/>
            <person name="Xu W."/>
            <person name="Pan J."/>
            <person name="Luo Z.H."/>
            <person name="Li M."/>
        </authorList>
    </citation>
    <scope>NUCLEOTIDE SEQUENCE [LARGE SCALE GENOMIC DNA]</scope>
    <source>
        <strain evidence="17">SpSt-143</strain>
    </source>
</reference>
<dbReference type="InterPro" id="IPR019475">
    <property type="entry name" value="DNA_primase_DnaB-bd"/>
</dbReference>
<evidence type="ECO:0000256" key="10">
    <source>
        <dbReference type="ARBA" id="ARBA00023125"/>
    </source>
</evidence>
<dbReference type="GO" id="GO:0000428">
    <property type="term" value="C:DNA-directed RNA polymerase complex"/>
    <property type="evidence" value="ECO:0007669"/>
    <property type="project" value="UniProtKB-KW"/>
</dbReference>
<dbReference type="InterPro" id="IPR037068">
    <property type="entry name" value="DNA_primase_core_N_sf"/>
</dbReference>
<keyword evidence="3 12" id="KW-0808">Transferase</keyword>
<dbReference type="InterPro" id="IPR006171">
    <property type="entry name" value="TOPRIM_dom"/>
</dbReference>
<keyword evidence="4 12" id="KW-0548">Nucleotidyltransferase</keyword>
<dbReference type="Gene3D" id="3.90.980.10">
    <property type="entry name" value="DNA primase, catalytic core, N-terminal domain"/>
    <property type="match status" value="1"/>
</dbReference>
<dbReference type="InterPro" id="IPR002694">
    <property type="entry name" value="Znf_CHC2"/>
</dbReference>
<keyword evidence="7 12" id="KW-0863">Zinc-finger</keyword>
<accession>A0A7V2AYE3</accession>
<dbReference type="SUPFAM" id="SSF56731">
    <property type="entry name" value="DNA primase core"/>
    <property type="match status" value="1"/>
</dbReference>
<dbReference type="Gene3D" id="3.40.1360.10">
    <property type="match status" value="1"/>
</dbReference>
<evidence type="ECO:0000256" key="3">
    <source>
        <dbReference type="ARBA" id="ARBA00022679"/>
    </source>
</evidence>
<protein>
    <recommendedName>
        <fullName evidence="12 13">DNA primase</fullName>
        <ecNumber evidence="12">2.7.7.101</ecNumber>
    </recommendedName>
</protein>
<dbReference type="Gene3D" id="3.90.580.10">
    <property type="entry name" value="Zinc finger, CHC2-type domain"/>
    <property type="match status" value="1"/>
</dbReference>
<evidence type="ECO:0000256" key="12">
    <source>
        <dbReference type="HAMAP-Rule" id="MF_00974"/>
    </source>
</evidence>
<evidence type="ECO:0000256" key="1">
    <source>
        <dbReference type="ARBA" id="ARBA00022478"/>
    </source>
</evidence>
<dbReference type="InterPro" id="IPR030846">
    <property type="entry name" value="DnaG_bac"/>
</dbReference>
<dbReference type="AlphaFoldDB" id="A0A7V2AYE3"/>
<comment type="similarity">
    <text evidence="12 13">Belongs to the DnaG primase family.</text>
</comment>
<feature type="domain" description="Toprim" evidence="16">
    <location>
        <begin position="256"/>
        <end position="339"/>
    </location>
</feature>
<comment type="caution">
    <text evidence="17">The sequence shown here is derived from an EMBL/GenBank/DDBJ whole genome shotgun (WGS) entry which is preliminary data.</text>
</comment>
<keyword evidence="8 12" id="KW-0862">Zinc</keyword>
<evidence type="ECO:0000256" key="9">
    <source>
        <dbReference type="ARBA" id="ARBA00022842"/>
    </source>
</evidence>
<proteinExistence type="inferred from homology"/>
<dbReference type="NCBIfam" id="TIGR01391">
    <property type="entry name" value="dnaG"/>
    <property type="match status" value="1"/>
</dbReference>
<dbReference type="EMBL" id="DSGB01000001">
    <property type="protein sequence ID" value="HER94932.1"/>
    <property type="molecule type" value="Genomic_DNA"/>
</dbReference>